<dbReference type="GO" id="GO:0000105">
    <property type="term" value="P:L-histidine biosynthetic process"/>
    <property type="evidence" value="ECO:0007669"/>
    <property type="project" value="UniProtKB-UniRule"/>
</dbReference>
<reference evidence="10 11" key="1">
    <citation type="submission" date="2015-07" db="EMBL/GenBank/DDBJ databases">
        <title>Draft genome sequences of 17 French Clostridium botulinum group III.</title>
        <authorList>
            <person name="Woudstra C."/>
            <person name="Le Marechal C."/>
            <person name="Souillard R."/>
            <person name="Bayon-Auboyer M.-H."/>
            <person name="Dessouter D."/>
            <person name="Fach P."/>
        </authorList>
    </citation>
    <scope>NUCLEOTIDE SEQUENCE [LARGE SCALE GENOMIC DNA]</scope>
    <source>
        <strain evidence="10 11">12LNRI-CD</strain>
    </source>
</reference>
<dbReference type="SUPFAM" id="SSF89550">
    <property type="entry name" value="PHP domain-like"/>
    <property type="match status" value="1"/>
</dbReference>
<dbReference type="PANTHER" id="PTHR21039:SF0">
    <property type="entry name" value="HISTIDINOL-PHOSPHATASE"/>
    <property type="match status" value="1"/>
</dbReference>
<gene>
    <name evidence="10" type="ORF">ADU74_08600</name>
</gene>
<dbReference type="GO" id="GO:0005737">
    <property type="term" value="C:cytoplasm"/>
    <property type="evidence" value="ECO:0007669"/>
    <property type="project" value="TreeGrafter"/>
</dbReference>
<dbReference type="NCBIfam" id="TIGR01856">
    <property type="entry name" value="hisJ_fam"/>
    <property type="match status" value="1"/>
</dbReference>
<name>A0A9Q1ZBG8_CLOBO</name>
<dbReference type="PANTHER" id="PTHR21039">
    <property type="entry name" value="HISTIDINOL PHOSPHATASE-RELATED"/>
    <property type="match status" value="1"/>
</dbReference>
<comment type="similarity">
    <text evidence="2 8">Belongs to the PHP hydrolase family. HisK subfamily.</text>
</comment>
<dbReference type="Pfam" id="PF02811">
    <property type="entry name" value="PHP"/>
    <property type="match status" value="1"/>
</dbReference>
<evidence type="ECO:0000256" key="5">
    <source>
        <dbReference type="ARBA" id="ARBA00022801"/>
    </source>
</evidence>
<comment type="caution">
    <text evidence="10">The sequence shown here is derived from an EMBL/GenBank/DDBJ whole genome shotgun (WGS) entry which is preliminary data.</text>
</comment>
<evidence type="ECO:0000256" key="1">
    <source>
        <dbReference type="ARBA" id="ARBA00004970"/>
    </source>
</evidence>
<protein>
    <recommendedName>
        <fullName evidence="3 8">Histidinol-phosphatase</fullName>
        <shortName evidence="8">HolPase</shortName>
        <ecNumber evidence="3 8">3.1.3.15</ecNumber>
    </recommendedName>
</protein>
<dbReference type="EMBL" id="LGVR01000046">
    <property type="protein sequence ID" value="KOA86454.1"/>
    <property type="molecule type" value="Genomic_DNA"/>
</dbReference>
<evidence type="ECO:0000313" key="10">
    <source>
        <dbReference type="EMBL" id="KOA86454.1"/>
    </source>
</evidence>
<comment type="pathway">
    <text evidence="1 8">Amino-acid biosynthesis; L-histidine biosynthesis; L-histidine from 5-phospho-alpha-D-ribose 1-diphosphate: step 8/9.</text>
</comment>
<evidence type="ECO:0000313" key="11">
    <source>
        <dbReference type="Proteomes" id="UP000037540"/>
    </source>
</evidence>
<dbReference type="AlphaFoldDB" id="A0A9Q1ZBG8"/>
<keyword evidence="6 8" id="KW-0368">Histidine biosynthesis</keyword>
<dbReference type="GO" id="GO:0004401">
    <property type="term" value="F:histidinol-phosphatase activity"/>
    <property type="evidence" value="ECO:0007669"/>
    <property type="project" value="UniProtKB-UniRule"/>
</dbReference>
<evidence type="ECO:0000256" key="8">
    <source>
        <dbReference type="RuleBase" id="RU366003"/>
    </source>
</evidence>
<sequence>MFDTHMHTKYSTDSHMTIDEVINKISEYNIGAIITEHMDLNYHNKEEFRLDSDKYFDDYYKYRNNKLLLGIEIGMCNEYCSNYENIVNEYPFDYIIGSVHEIGDEDLYVSEKIYKNNSKDELYIKYFQEIIKRIKKHRFINSLGHIDYIARCAKYDDREIYYNNYIEHIDDVLLNLIDKDICLELNTRRLGDKKAITNIIKIYNRFSELGGKFITIGSDAHNKNSIANYFKEATELAEFCGLRPVYFKNRKIELL</sequence>
<keyword evidence="5 8" id="KW-0378">Hydrolase</keyword>
<organism evidence="10 11">
    <name type="scientific">Clostridium botulinum</name>
    <dbReference type="NCBI Taxonomy" id="1491"/>
    <lineage>
        <taxon>Bacteria</taxon>
        <taxon>Bacillati</taxon>
        <taxon>Bacillota</taxon>
        <taxon>Clostridia</taxon>
        <taxon>Eubacteriales</taxon>
        <taxon>Clostridiaceae</taxon>
        <taxon>Clostridium</taxon>
    </lineage>
</organism>
<evidence type="ECO:0000259" key="9">
    <source>
        <dbReference type="Pfam" id="PF02811"/>
    </source>
</evidence>
<dbReference type="NCBIfam" id="NF004086">
    <property type="entry name" value="PRK05588.1"/>
    <property type="match status" value="1"/>
</dbReference>
<dbReference type="Gene3D" id="3.20.20.140">
    <property type="entry name" value="Metal-dependent hydrolases"/>
    <property type="match status" value="1"/>
</dbReference>
<keyword evidence="4 8" id="KW-0028">Amino-acid biosynthesis</keyword>
<evidence type="ECO:0000256" key="6">
    <source>
        <dbReference type="ARBA" id="ARBA00023102"/>
    </source>
</evidence>
<evidence type="ECO:0000256" key="2">
    <source>
        <dbReference type="ARBA" id="ARBA00009152"/>
    </source>
</evidence>
<dbReference type="InterPro" id="IPR010140">
    <property type="entry name" value="Histidinol_P_phosphatase_HisJ"/>
</dbReference>
<evidence type="ECO:0000256" key="4">
    <source>
        <dbReference type="ARBA" id="ARBA00022605"/>
    </source>
</evidence>
<dbReference type="OrthoDB" id="9775255at2"/>
<comment type="catalytic activity">
    <reaction evidence="7 8">
        <text>L-histidinol phosphate + H2O = L-histidinol + phosphate</text>
        <dbReference type="Rhea" id="RHEA:14465"/>
        <dbReference type="ChEBI" id="CHEBI:15377"/>
        <dbReference type="ChEBI" id="CHEBI:43474"/>
        <dbReference type="ChEBI" id="CHEBI:57699"/>
        <dbReference type="ChEBI" id="CHEBI:57980"/>
        <dbReference type="EC" id="3.1.3.15"/>
    </reaction>
</comment>
<dbReference type="EC" id="3.1.3.15" evidence="3 8"/>
<dbReference type="InterPro" id="IPR004013">
    <property type="entry name" value="PHP_dom"/>
</dbReference>
<feature type="domain" description="PHP" evidence="9">
    <location>
        <begin position="3"/>
        <end position="187"/>
    </location>
</feature>
<evidence type="ECO:0000256" key="7">
    <source>
        <dbReference type="ARBA" id="ARBA00049158"/>
    </source>
</evidence>
<accession>A0A9Q1ZBG8</accession>
<dbReference type="Proteomes" id="UP000037540">
    <property type="component" value="Unassembled WGS sequence"/>
</dbReference>
<evidence type="ECO:0000256" key="3">
    <source>
        <dbReference type="ARBA" id="ARBA00013085"/>
    </source>
</evidence>
<dbReference type="InterPro" id="IPR016195">
    <property type="entry name" value="Pol/histidinol_Pase-like"/>
</dbReference>
<proteinExistence type="inferred from homology"/>